<dbReference type="InterPro" id="IPR001214">
    <property type="entry name" value="SET_dom"/>
</dbReference>
<dbReference type="GO" id="GO:0008276">
    <property type="term" value="F:protein methyltransferase activity"/>
    <property type="evidence" value="ECO:0007669"/>
    <property type="project" value="UniProtKB-ARBA"/>
</dbReference>
<evidence type="ECO:0000313" key="3">
    <source>
        <dbReference type="Proteomes" id="UP000648187"/>
    </source>
</evidence>
<dbReference type="GO" id="GO:0008170">
    <property type="term" value="F:N-methyltransferase activity"/>
    <property type="evidence" value="ECO:0007669"/>
    <property type="project" value="UniProtKB-ARBA"/>
</dbReference>
<dbReference type="Proteomes" id="UP000648187">
    <property type="component" value="Unassembled WGS sequence"/>
</dbReference>
<dbReference type="SMART" id="SM00317">
    <property type="entry name" value="SET"/>
    <property type="match status" value="1"/>
</dbReference>
<protein>
    <recommendedName>
        <fullName evidence="1">SET domain-containing protein</fullName>
    </recommendedName>
</protein>
<dbReference type="InterPro" id="IPR046341">
    <property type="entry name" value="SET_dom_sf"/>
</dbReference>
<evidence type="ECO:0000259" key="1">
    <source>
        <dbReference type="PROSITE" id="PS50280"/>
    </source>
</evidence>
<sequence length="508" mass="57268">RVMYIVVGGLAASVSRGALHPPWLPAHKSSSGSPVMAHPAANETLLLTAYLEDPAQPLWIIKRSNLGGRGLFATRPIKKGTQIFKNKPLVVAPRADRAGDTYCCVCYQVVVTYSACERCSQITCSEECNTSLEHKTECEFIINNWKPKPDCDNFRKVLAQMQIYLRFLLLSEEQKLMLSLLQNSDIDAKFEELEELCAKYVIPDEQISFMHFIHSIIKINSFRIANNPQERKIALRGLYPLSAFLNHSCVPNTRNVFHSDYTMAVYATKDIEAGEEILTCYTGLLLCTPARRCQLYKTKHFWCKCKRCKDNTEIGTKLSALKCFDKECVGILLPTSPLDPRAEWCCDNCANKVPCDKISMIQGILGSLQDLANFIPYSNHIFIDLRLRLALKIGFTEGLKLNELSESRLALKESLCRGTLRTVAALGVGDAHLRGLLLYHLHAALAERARRSPDLYEEIKSEIESTIEQAYNILQGDISAPPDLELRRRYLGPGCDKPQEERFFILDA</sequence>
<dbReference type="Gene3D" id="2.170.270.10">
    <property type="entry name" value="SET domain"/>
    <property type="match status" value="1"/>
</dbReference>
<name>A0A835G459_SPOEX</name>
<reference evidence="2" key="1">
    <citation type="submission" date="2020-08" db="EMBL/GenBank/DDBJ databases">
        <title>Spodoptera exigua strain:BAW_Kor-Di-RS1 Genome sequencing and assembly.</title>
        <authorList>
            <person name="Kim J."/>
            <person name="Nam H.Y."/>
            <person name="Kwon M."/>
            <person name="Choi J.H."/>
            <person name="Cho S.R."/>
            <person name="Kim G.-H."/>
        </authorList>
    </citation>
    <scope>NUCLEOTIDE SEQUENCE</scope>
    <source>
        <strain evidence="2">BAW_Kor-Di-RS1</strain>
        <tissue evidence="2">Whole-body</tissue>
    </source>
</reference>
<dbReference type="SUPFAM" id="SSF82199">
    <property type="entry name" value="SET domain"/>
    <property type="match status" value="1"/>
</dbReference>
<dbReference type="PANTHER" id="PTHR46455">
    <property type="entry name" value="SET AND MYND DOMAIN CONTAINING, ARTHROPOD-SPECIFIC, MEMBER 4, ISOFORM A"/>
    <property type="match status" value="1"/>
</dbReference>
<feature type="non-terminal residue" evidence="2">
    <location>
        <position position="1"/>
    </location>
</feature>
<dbReference type="PANTHER" id="PTHR46455:SF3">
    <property type="entry name" value="SET AND MYND DOMAIN CONTAINING, ARTHROPOD-SPECIFIC, MEMBER 9, ISOFORM A-RELATED"/>
    <property type="match status" value="1"/>
</dbReference>
<proteinExistence type="predicted"/>
<dbReference type="Gene3D" id="1.10.220.160">
    <property type="match status" value="1"/>
</dbReference>
<keyword evidence="3" id="KW-1185">Reference proteome</keyword>
<accession>A0A835G459</accession>
<dbReference type="EMBL" id="JACKWZ010000576">
    <property type="protein sequence ID" value="KAF9406561.1"/>
    <property type="molecule type" value="Genomic_DNA"/>
</dbReference>
<dbReference type="CDD" id="cd20071">
    <property type="entry name" value="SET_SMYD"/>
    <property type="match status" value="1"/>
</dbReference>
<dbReference type="GO" id="GO:0008757">
    <property type="term" value="F:S-adenosylmethionine-dependent methyltransferase activity"/>
    <property type="evidence" value="ECO:0007669"/>
    <property type="project" value="UniProtKB-ARBA"/>
</dbReference>
<comment type="caution">
    <text evidence="2">The sequence shown here is derived from an EMBL/GenBank/DDBJ whole genome shotgun (WGS) entry which is preliminary data.</text>
</comment>
<gene>
    <name evidence="2" type="ORF">HW555_013111</name>
</gene>
<dbReference type="InterPro" id="IPR053010">
    <property type="entry name" value="SET_SmydA-8"/>
</dbReference>
<organism evidence="2 3">
    <name type="scientific">Spodoptera exigua</name>
    <name type="common">Beet armyworm</name>
    <name type="synonym">Noctua fulgens</name>
    <dbReference type="NCBI Taxonomy" id="7107"/>
    <lineage>
        <taxon>Eukaryota</taxon>
        <taxon>Metazoa</taxon>
        <taxon>Ecdysozoa</taxon>
        <taxon>Arthropoda</taxon>
        <taxon>Hexapoda</taxon>
        <taxon>Insecta</taxon>
        <taxon>Pterygota</taxon>
        <taxon>Neoptera</taxon>
        <taxon>Endopterygota</taxon>
        <taxon>Lepidoptera</taxon>
        <taxon>Glossata</taxon>
        <taxon>Ditrysia</taxon>
        <taxon>Noctuoidea</taxon>
        <taxon>Noctuidae</taxon>
        <taxon>Amphipyrinae</taxon>
        <taxon>Spodoptera</taxon>
    </lineage>
</organism>
<dbReference type="AlphaFoldDB" id="A0A835G459"/>
<dbReference type="PROSITE" id="PS50280">
    <property type="entry name" value="SET"/>
    <property type="match status" value="1"/>
</dbReference>
<feature type="domain" description="SET" evidence="1">
    <location>
        <begin position="57"/>
        <end position="282"/>
    </location>
</feature>
<dbReference type="Gene3D" id="6.10.140.2220">
    <property type="match status" value="1"/>
</dbReference>
<dbReference type="Pfam" id="PF00856">
    <property type="entry name" value="SET"/>
    <property type="match status" value="1"/>
</dbReference>
<evidence type="ECO:0000313" key="2">
    <source>
        <dbReference type="EMBL" id="KAF9406561.1"/>
    </source>
</evidence>